<keyword evidence="2" id="KW-1185">Reference proteome</keyword>
<dbReference type="InterPro" id="IPR019291">
    <property type="entry name" value="Host_attachment_protein"/>
</dbReference>
<dbReference type="Pfam" id="PF10116">
    <property type="entry name" value="Host_attach"/>
    <property type="match status" value="1"/>
</dbReference>
<protein>
    <submittedName>
        <fullName evidence="1">Protein required for attachment to host cells</fullName>
    </submittedName>
</protein>
<dbReference type="Proteomes" id="UP001205843">
    <property type="component" value="Unassembled WGS sequence"/>
</dbReference>
<dbReference type="RefSeq" id="WP_253472869.1">
    <property type="nucleotide sequence ID" value="NZ_JALJXV010000001.1"/>
</dbReference>
<accession>A0AAE3G280</accession>
<dbReference type="EMBL" id="JALJXV010000001">
    <property type="protein sequence ID" value="MCP1673093.1"/>
    <property type="molecule type" value="Genomic_DNA"/>
</dbReference>
<sequence>MSQYCVVVAEGSRARFFTVEPAELPELESGPNLVERKSLTNPEHQAHDDEVFAETRAGRNRSNGGAAHGYDDHRAGHDAEMERRFARDIARELDEIARGNGTQRIVLCAEKRMLGYLRPPLQNTIASNIQLTEIAKDLAKLTPGQIQKKLAQEGHIPPCKPRAGI</sequence>
<proteinExistence type="predicted"/>
<evidence type="ECO:0000313" key="2">
    <source>
        <dbReference type="Proteomes" id="UP001205843"/>
    </source>
</evidence>
<comment type="caution">
    <text evidence="1">The sequence shown here is derived from an EMBL/GenBank/DDBJ whole genome shotgun (WGS) entry which is preliminary data.</text>
</comment>
<organism evidence="1 2">
    <name type="scientific">Natronocella acetinitrilica</name>
    <dbReference type="NCBI Taxonomy" id="414046"/>
    <lineage>
        <taxon>Bacteria</taxon>
        <taxon>Pseudomonadati</taxon>
        <taxon>Pseudomonadota</taxon>
        <taxon>Gammaproteobacteria</taxon>
        <taxon>Chromatiales</taxon>
        <taxon>Ectothiorhodospiraceae</taxon>
        <taxon>Natronocella</taxon>
    </lineage>
</organism>
<evidence type="ECO:0000313" key="1">
    <source>
        <dbReference type="EMBL" id="MCP1673093.1"/>
    </source>
</evidence>
<name>A0AAE3G280_9GAMM</name>
<gene>
    <name evidence="1" type="ORF">J2T57_000185</name>
</gene>
<reference evidence="1" key="1">
    <citation type="submission" date="2022-03" db="EMBL/GenBank/DDBJ databases">
        <title>Genomic Encyclopedia of Type Strains, Phase III (KMG-III): the genomes of soil and plant-associated and newly described type strains.</title>
        <authorList>
            <person name="Whitman W."/>
        </authorList>
    </citation>
    <scope>NUCLEOTIDE SEQUENCE</scope>
    <source>
        <strain evidence="1">ANL 6-2</strain>
    </source>
</reference>
<dbReference type="AlphaFoldDB" id="A0AAE3G280"/>